<dbReference type="RefSeq" id="WP_013365396.1">
    <property type="nucleotide sequence ID" value="NZ_CP012871.1"/>
</dbReference>
<dbReference type="PANTHER" id="PTHR38769">
    <property type="entry name" value="UPF0381 PROTEIN YFCZ-RELATED"/>
    <property type="match status" value="1"/>
</dbReference>
<dbReference type="GO" id="GO:0005829">
    <property type="term" value="C:cytosol"/>
    <property type="evidence" value="ECO:0007669"/>
    <property type="project" value="TreeGrafter"/>
</dbReference>
<evidence type="ECO:0008006" key="4">
    <source>
        <dbReference type="Google" id="ProtNLM"/>
    </source>
</evidence>
<dbReference type="Gene3D" id="3.30.70.860">
    <property type="match status" value="1"/>
</dbReference>
<dbReference type="InterPro" id="IPR035571">
    <property type="entry name" value="UPF0234-like_C"/>
</dbReference>
<dbReference type="Proteomes" id="UP000069162">
    <property type="component" value="Chromosome"/>
</dbReference>
<evidence type="ECO:0000256" key="1">
    <source>
        <dbReference type="ARBA" id="ARBA00006201"/>
    </source>
</evidence>
<evidence type="ECO:0000313" key="3">
    <source>
        <dbReference type="Proteomes" id="UP000069162"/>
    </source>
</evidence>
<organism evidence="2 3">
    <name type="scientific">[Enterobacter] lignolyticus</name>
    <dbReference type="NCBI Taxonomy" id="1334193"/>
    <lineage>
        <taxon>Bacteria</taxon>
        <taxon>Pseudomonadati</taxon>
        <taxon>Pseudomonadota</taxon>
        <taxon>Gammaproteobacteria</taxon>
        <taxon>Enterobacterales</taxon>
        <taxon>Enterobacteriaceae</taxon>
        <taxon>Pluralibacter</taxon>
    </lineage>
</organism>
<evidence type="ECO:0000313" key="2">
    <source>
        <dbReference type="EMBL" id="ALR77538.1"/>
    </source>
</evidence>
<comment type="similarity">
    <text evidence="1">Belongs to the UPF0381 family.</text>
</comment>
<protein>
    <recommendedName>
        <fullName evidence="4">DUF406 family protein</fullName>
    </recommendedName>
</protein>
<accession>A0A806X6W9</accession>
<dbReference type="InterPro" id="IPR005272">
    <property type="entry name" value="DUF406"/>
</dbReference>
<dbReference type="OrthoDB" id="6198608at2"/>
<dbReference type="NCBIfam" id="TIGR00743">
    <property type="entry name" value="DUF406 family protein"/>
    <property type="match status" value="1"/>
</dbReference>
<dbReference type="OMA" id="CQAEAMI"/>
<dbReference type="AlphaFoldDB" id="A0A806X6W9"/>
<name>A0A806X6W9_9ENTR</name>
<dbReference type="EMBL" id="CP012871">
    <property type="protein sequence ID" value="ALR77538.1"/>
    <property type="molecule type" value="Genomic_DNA"/>
</dbReference>
<dbReference type="KEGG" id="kle:AO703_14925"/>
<dbReference type="Pfam" id="PF04175">
    <property type="entry name" value="DUF406"/>
    <property type="match status" value="1"/>
</dbReference>
<dbReference type="PANTHER" id="PTHR38769:SF1">
    <property type="entry name" value="UPF0381 PROTEIN YFCZ-RELATED"/>
    <property type="match status" value="1"/>
</dbReference>
<gene>
    <name evidence="2" type="ORF">AO703_14925</name>
</gene>
<sequence>MSKCSADETPVCCCMDVGTIMDNTDCTASYSRVFANRADAEATLDALSAKARGVESEPCKITPTFKEVDGGVQLDIDFVFCCEAETLIFQLGLR</sequence>
<proteinExistence type="inferred from homology"/>
<reference evidence="3" key="1">
    <citation type="submission" date="2015-10" db="EMBL/GenBank/DDBJ databases">
        <title>Complete Genome Sequencing of Klebsiella sp. strain G5.</title>
        <authorList>
            <person name="Chan K.-G."/>
            <person name="Chen J.-W."/>
        </authorList>
    </citation>
    <scope>NUCLEOTIDE SEQUENCE [LARGE SCALE GENOMIC DNA]</scope>
    <source>
        <strain evidence="3">G5</strain>
    </source>
</reference>